<dbReference type="InterPro" id="IPR042945">
    <property type="entry name" value="LBH_dom_prot"/>
</dbReference>
<comment type="caution">
    <text evidence="4">The sequence shown here is derived from an EMBL/GenBank/DDBJ whole genome shotgun (WGS) entry which is preliminary data.</text>
</comment>
<organism evidence="4 5">
    <name type="scientific">Scophthalmus maximus</name>
    <name type="common">Turbot</name>
    <name type="synonym">Psetta maxima</name>
    <dbReference type="NCBI Taxonomy" id="52904"/>
    <lineage>
        <taxon>Eukaryota</taxon>
        <taxon>Metazoa</taxon>
        <taxon>Chordata</taxon>
        <taxon>Craniata</taxon>
        <taxon>Vertebrata</taxon>
        <taxon>Euteleostomi</taxon>
        <taxon>Actinopterygii</taxon>
        <taxon>Neopterygii</taxon>
        <taxon>Teleostei</taxon>
        <taxon>Neoteleostei</taxon>
        <taxon>Acanthomorphata</taxon>
        <taxon>Carangaria</taxon>
        <taxon>Pleuronectiformes</taxon>
        <taxon>Pleuronectoidei</taxon>
        <taxon>Scophthalmidae</taxon>
        <taxon>Scophthalmus</taxon>
    </lineage>
</organism>
<feature type="region of interest" description="Disordered" evidence="1">
    <location>
        <begin position="71"/>
        <end position="100"/>
    </location>
</feature>
<feature type="signal peptide" evidence="2">
    <location>
        <begin position="1"/>
        <end position="21"/>
    </location>
</feature>
<dbReference type="EMBL" id="VEVO01000008">
    <property type="protein sequence ID" value="KAF0038728.1"/>
    <property type="molecule type" value="Genomic_DNA"/>
</dbReference>
<sequence>MYMVNTLLLYTAYSFLPCGICCPMCISTFCWLEIDSCVCSSNRGTPHTSFDRQINLDEVMNTILSQVESQMEENSGQRRGSKAYQIFPEANTNEESDSYPEDFLYRRERLPSIVVMPTEHSELGSGELHGPPRCQVSNNVKDEEDSSADHTEASVDREQQEDMELDKGSVARKSSIGLSQSQLSLSRLTPPTSSTHHEAAPPCLRS</sequence>
<feature type="compositionally biased region" description="Basic and acidic residues" evidence="1">
    <location>
        <begin position="147"/>
        <end position="169"/>
    </location>
</feature>
<feature type="compositionally biased region" description="Low complexity" evidence="1">
    <location>
        <begin position="174"/>
        <end position="194"/>
    </location>
</feature>
<feature type="domain" description="LBH" evidence="3">
    <location>
        <begin position="75"/>
        <end position="141"/>
    </location>
</feature>
<dbReference type="PANTHER" id="PTHR14987">
    <property type="entry name" value="PROTEIN LBH-RELATED"/>
    <property type="match status" value="1"/>
</dbReference>
<proteinExistence type="predicted"/>
<feature type="region of interest" description="Disordered" evidence="1">
    <location>
        <begin position="122"/>
        <end position="206"/>
    </location>
</feature>
<name>A0A6A4T311_SCOMX</name>
<dbReference type="AlphaFoldDB" id="A0A6A4T311"/>
<evidence type="ECO:0000256" key="1">
    <source>
        <dbReference type="SAM" id="MobiDB-lite"/>
    </source>
</evidence>
<dbReference type="Pfam" id="PF15317">
    <property type="entry name" value="Lbh"/>
    <property type="match status" value="1"/>
</dbReference>
<dbReference type="Proteomes" id="UP000438429">
    <property type="component" value="Unassembled WGS sequence"/>
</dbReference>
<dbReference type="InterPro" id="IPR038990">
    <property type="entry name" value="LBH_dom"/>
</dbReference>
<evidence type="ECO:0000256" key="2">
    <source>
        <dbReference type="SAM" id="SignalP"/>
    </source>
</evidence>
<feature type="chain" id="PRO_5025677542" description="LBH domain-containing protein" evidence="2">
    <location>
        <begin position="22"/>
        <end position="206"/>
    </location>
</feature>
<keyword evidence="2" id="KW-0732">Signal</keyword>
<evidence type="ECO:0000313" key="5">
    <source>
        <dbReference type="Proteomes" id="UP000438429"/>
    </source>
</evidence>
<reference evidence="4 5" key="1">
    <citation type="submission" date="2019-06" db="EMBL/GenBank/DDBJ databases">
        <title>Draft genomes of female and male turbot (Scophthalmus maximus).</title>
        <authorList>
            <person name="Xu H."/>
            <person name="Xu X.-W."/>
            <person name="Shao C."/>
            <person name="Chen S."/>
        </authorList>
    </citation>
    <scope>NUCLEOTIDE SEQUENCE [LARGE SCALE GENOMIC DNA]</scope>
    <source>
        <strain evidence="4">Ysfricsl-2016a</strain>
        <tissue evidence="4">Blood</tissue>
    </source>
</reference>
<evidence type="ECO:0000313" key="4">
    <source>
        <dbReference type="EMBL" id="KAF0038728.1"/>
    </source>
</evidence>
<protein>
    <recommendedName>
        <fullName evidence="3">LBH domain-containing protein</fullName>
    </recommendedName>
</protein>
<accession>A0A6A4T311</accession>
<gene>
    <name evidence="4" type="ORF">F2P81_009212</name>
</gene>
<evidence type="ECO:0000259" key="3">
    <source>
        <dbReference type="Pfam" id="PF15317"/>
    </source>
</evidence>